<reference evidence="3" key="1">
    <citation type="journal article" date="2019" name="Int. J. Syst. Evol. Microbiol.">
        <title>The Global Catalogue of Microorganisms (GCM) 10K type strain sequencing project: providing services to taxonomists for standard genome sequencing and annotation.</title>
        <authorList>
            <consortium name="The Broad Institute Genomics Platform"/>
            <consortium name="The Broad Institute Genome Sequencing Center for Infectious Disease"/>
            <person name="Wu L."/>
            <person name="Ma J."/>
        </authorList>
    </citation>
    <scope>NUCLEOTIDE SEQUENCE [LARGE SCALE GENOMIC DNA]</scope>
    <source>
        <strain evidence="3">KCTC 42866</strain>
    </source>
</reference>
<dbReference type="InterPro" id="IPR051161">
    <property type="entry name" value="Mannose-6P_isomerase_type2"/>
</dbReference>
<organism evidence="2 3">
    <name type="scientific">Pedobacter vanadiisoli</name>
    <dbReference type="NCBI Taxonomy" id="1761975"/>
    <lineage>
        <taxon>Bacteria</taxon>
        <taxon>Pseudomonadati</taxon>
        <taxon>Bacteroidota</taxon>
        <taxon>Sphingobacteriia</taxon>
        <taxon>Sphingobacteriales</taxon>
        <taxon>Sphingobacteriaceae</taxon>
        <taxon>Pedobacter</taxon>
    </lineage>
</organism>
<sequence>MDKKSDVNVLIMAGGVGSRFWPKSRNHFPKQFIDILGIGKSLLQLTYNRFLNICDNDQIYVLTNEIYADLVAEQLPPILKKNILLEPSRNNTAPCIAYAAYKIGADNPFANIVVAPSDHFILKEDVFLDKIRLALDFSAKNDALLTLGISPTRPDTGYGYIQYQDSDIKNQCVSGEIKKVNAFMEKPTLSKAEEYLQRGDYLWNAGIFIWSAASLKKAFEEYASEIARLFQSGLSFYNTIDESKFIAENYSSSPNISIDYAILEKANNVYTIPADIGWSDLGTWVSLHAIGEKDADNNMVNLEKIHLKDTSNCIIHLPNDKAAVIRGLDNYIIVDDGEVLLIYPKSDEQEIKQVGKDMVAKHGIKYS</sequence>
<proteinExistence type="predicted"/>
<dbReference type="CDD" id="cd02509">
    <property type="entry name" value="GDP-M1P_Guanylyltransferase"/>
    <property type="match status" value="1"/>
</dbReference>
<dbReference type="InterPro" id="IPR029044">
    <property type="entry name" value="Nucleotide-diphossugar_trans"/>
</dbReference>
<name>A0ABW5MLN5_9SPHI</name>
<protein>
    <submittedName>
        <fullName evidence="2">Mannose-1-phosphate guanylyltransferase</fullName>
    </submittedName>
</protein>
<evidence type="ECO:0000259" key="1">
    <source>
        <dbReference type="Pfam" id="PF00483"/>
    </source>
</evidence>
<dbReference type="Proteomes" id="UP001597461">
    <property type="component" value="Unassembled WGS sequence"/>
</dbReference>
<evidence type="ECO:0000313" key="3">
    <source>
        <dbReference type="Proteomes" id="UP001597461"/>
    </source>
</evidence>
<dbReference type="PANTHER" id="PTHR46390:SF1">
    <property type="entry name" value="MANNOSE-1-PHOSPHATE GUANYLYLTRANSFERASE"/>
    <property type="match status" value="1"/>
</dbReference>
<dbReference type="RefSeq" id="WP_379080945.1">
    <property type="nucleotide sequence ID" value="NZ_JBHULL010000014.1"/>
</dbReference>
<gene>
    <name evidence="2" type="ORF">ACFSR6_16910</name>
</gene>
<accession>A0ABW5MLN5</accession>
<keyword evidence="2" id="KW-0808">Transferase</keyword>
<dbReference type="Pfam" id="PF00483">
    <property type="entry name" value="NTP_transferase"/>
    <property type="match status" value="1"/>
</dbReference>
<evidence type="ECO:0000313" key="2">
    <source>
        <dbReference type="EMBL" id="MFD2584187.1"/>
    </source>
</evidence>
<comment type="caution">
    <text evidence="2">The sequence shown here is derived from an EMBL/GenBank/DDBJ whole genome shotgun (WGS) entry which is preliminary data.</text>
</comment>
<dbReference type="InterPro" id="IPR005835">
    <property type="entry name" value="NTP_transferase_dom"/>
</dbReference>
<dbReference type="SUPFAM" id="SSF53448">
    <property type="entry name" value="Nucleotide-diphospho-sugar transferases"/>
    <property type="match status" value="1"/>
</dbReference>
<dbReference type="InterPro" id="IPR049577">
    <property type="entry name" value="GMPP_N"/>
</dbReference>
<dbReference type="EMBL" id="JBHULL010000014">
    <property type="protein sequence ID" value="MFD2584187.1"/>
    <property type="molecule type" value="Genomic_DNA"/>
</dbReference>
<dbReference type="PANTHER" id="PTHR46390">
    <property type="entry name" value="MANNOSE-1-PHOSPHATE GUANYLYLTRANSFERASE"/>
    <property type="match status" value="1"/>
</dbReference>
<feature type="domain" description="Nucleotidyl transferase" evidence="1">
    <location>
        <begin position="10"/>
        <end position="295"/>
    </location>
</feature>
<dbReference type="SUPFAM" id="SSF159283">
    <property type="entry name" value="Guanosine diphospho-D-mannose pyrophosphorylase/mannose-6-phosphate isomerase linker domain"/>
    <property type="match status" value="1"/>
</dbReference>
<keyword evidence="2" id="KW-0548">Nucleotidyltransferase</keyword>
<keyword evidence="3" id="KW-1185">Reference proteome</keyword>
<dbReference type="GO" id="GO:0016779">
    <property type="term" value="F:nucleotidyltransferase activity"/>
    <property type="evidence" value="ECO:0007669"/>
    <property type="project" value="UniProtKB-KW"/>
</dbReference>
<dbReference type="Gene3D" id="3.90.550.10">
    <property type="entry name" value="Spore Coat Polysaccharide Biosynthesis Protein SpsA, Chain A"/>
    <property type="match status" value="1"/>
</dbReference>